<organism evidence="2 3">
    <name type="scientific">Paratrimastix pyriformis</name>
    <dbReference type="NCBI Taxonomy" id="342808"/>
    <lineage>
        <taxon>Eukaryota</taxon>
        <taxon>Metamonada</taxon>
        <taxon>Preaxostyla</taxon>
        <taxon>Paratrimastigidae</taxon>
        <taxon>Paratrimastix</taxon>
    </lineage>
</organism>
<proteinExistence type="predicted"/>
<dbReference type="InterPro" id="IPR051335">
    <property type="entry name" value="Alanyl-tRNA_Editing_Enzymes"/>
</dbReference>
<accession>A0ABQ8ULD8</accession>
<keyword evidence="2" id="KW-0436">Ligase</keyword>
<dbReference type="SUPFAM" id="SSF55186">
    <property type="entry name" value="ThrRS/AlaRS common domain"/>
    <property type="match status" value="1"/>
</dbReference>
<dbReference type="GO" id="GO:0016874">
    <property type="term" value="F:ligase activity"/>
    <property type="evidence" value="ECO:0007669"/>
    <property type="project" value="UniProtKB-KW"/>
</dbReference>
<protein>
    <submittedName>
        <fullName evidence="2">Alanine--tRNA ligase</fullName>
    </submittedName>
</protein>
<name>A0ABQ8ULD8_9EUKA</name>
<reference evidence="2" key="1">
    <citation type="journal article" date="2022" name="bioRxiv">
        <title>Genomics of Preaxostyla Flagellates Illuminates Evolutionary Transitions and the Path Towards Mitochondrial Loss.</title>
        <authorList>
            <person name="Novak L.V.F."/>
            <person name="Treitli S.C."/>
            <person name="Pyrih J."/>
            <person name="Halakuc P."/>
            <person name="Pipaliya S.V."/>
            <person name="Vacek V."/>
            <person name="Brzon O."/>
            <person name="Soukal P."/>
            <person name="Eme L."/>
            <person name="Dacks J.B."/>
            <person name="Karnkowska A."/>
            <person name="Elias M."/>
            <person name="Hampl V."/>
        </authorList>
    </citation>
    <scope>NUCLEOTIDE SEQUENCE</scope>
    <source>
        <strain evidence="2">RCP-MX</strain>
    </source>
</reference>
<evidence type="ECO:0000313" key="3">
    <source>
        <dbReference type="Proteomes" id="UP001141327"/>
    </source>
</evidence>
<dbReference type="EMBL" id="JAPMOS010000015">
    <property type="protein sequence ID" value="KAJ4460014.1"/>
    <property type="molecule type" value="Genomic_DNA"/>
</dbReference>
<dbReference type="PANTHER" id="PTHR43462">
    <property type="entry name" value="ALANYL-TRNA EDITING PROTEIN"/>
    <property type="match status" value="1"/>
</dbReference>
<evidence type="ECO:0000259" key="1">
    <source>
        <dbReference type="PROSITE" id="PS50860"/>
    </source>
</evidence>
<dbReference type="InterPro" id="IPR018163">
    <property type="entry name" value="Thr/Ala-tRNA-synth_IIc_edit"/>
</dbReference>
<comment type="caution">
    <text evidence="2">The sequence shown here is derived from an EMBL/GenBank/DDBJ whole genome shotgun (WGS) entry which is preliminary data.</text>
</comment>
<dbReference type="SUPFAM" id="SSF50447">
    <property type="entry name" value="Translation proteins"/>
    <property type="match status" value="1"/>
</dbReference>
<evidence type="ECO:0000313" key="2">
    <source>
        <dbReference type="EMBL" id="KAJ4460014.1"/>
    </source>
</evidence>
<keyword evidence="3" id="KW-1185">Reference proteome</keyword>
<dbReference type="Pfam" id="PF01411">
    <property type="entry name" value="tRNA-synt_2c"/>
    <property type="match status" value="1"/>
</dbReference>
<dbReference type="InterPro" id="IPR018165">
    <property type="entry name" value="Ala-tRNA-synth_IIc_core"/>
</dbReference>
<dbReference type="InterPro" id="IPR009000">
    <property type="entry name" value="Transl_B-barrel_sf"/>
</dbReference>
<dbReference type="PANTHER" id="PTHR43462:SF2">
    <property type="entry name" value="THREONYL AND ALANYL TRNA SYNTHETASE SECOND ADDITIONAL DOMAIN-CONTAINING PROTEIN"/>
    <property type="match status" value="1"/>
</dbReference>
<feature type="domain" description="Alanyl-transfer RNA synthetases family profile" evidence="1">
    <location>
        <begin position="47"/>
        <end position="244"/>
    </location>
</feature>
<dbReference type="Proteomes" id="UP001141327">
    <property type="component" value="Unassembled WGS sequence"/>
</dbReference>
<dbReference type="Gene3D" id="3.30.980.10">
    <property type="entry name" value="Threonyl-trna Synthetase, Chain A, domain 2"/>
    <property type="match status" value="1"/>
</dbReference>
<dbReference type="Gene3D" id="2.40.30.130">
    <property type="match status" value="1"/>
</dbReference>
<dbReference type="InterPro" id="IPR018164">
    <property type="entry name" value="Ala-tRNA-synth_IIc_N"/>
</dbReference>
<dbReference type="PROSITE" id="PS50860">
    <property type="entry name" value="AA_TRNA_LIGASE_II_ALA"/>
    <property type="match status" value="1"/>
</dbReference>
<gene>
    <name evidence="2" type="ORF">PAPYR_3724</name>
</gene>
<sequence>MATRCLYLDGVEGMKTLQCTTVMVNCRLKEPSHAPSPAAVPAVVYDVVLGSTVMYPQGGGQPSDNGILTISTNPPLVFNVTDVRSESGVVHHYGQFAAATADPLPEAGTPVEVSVDPRRRALNSALHSAGHLLDSCMRRIGCNLFPTKGYHFPPSPYVEYEGQIPAELKETIVQRLQEAVTDAIARNEPVAIRPVAPSDLQSICDAGLFAHGNPYASLPEVRVVTLAGAACPCGGTHVTHVGDLKQVCPPWPFGGGTQGDMVVIEKVKAKGKNIRVSYALPTFAA</sequence>